<protein>
    <submittedName>
        <fullName evidence="2">Oca4 protein</fullName>
    </submittedName>
</protein>
<reference evidence="2 3" key="1">
    <citation type="journal article" date="2023" name="Elife">
        <title>Identification of key yeast species and microbe-microbe interactions impacting larval growth of Drosophila in the wild.</title>
        <authorList>
            <person name="Mure A."/>
            <person name="Sugiura Y."/>
            <person name="Maeda R."/>
            <person name="Honda K."/>
            <person name="Sakurai N."/>
            <person name="Takahashi Y."/>
            <person name="Watada M."/>
            <person name="Katoh T."/>
            <person name="Gotoh A."/>
            <person name="Gotoh Y."/>
            <person name="Taniguchi I."/>
            <person name="Nakamura K."/>
            <person name="Hayashi T."/>
            <person name="Katayama T."/>
            <person name="Uemura T."/>
            <person name="Hattori Y."/>
        </authorList>
    </citation>
    <scope>NUCLEOTIDE SEQUENCE [LARGE SCALE GENOMIC DNA]</scope>
    <source>
        <strain evidence="2 3">SC-9</strain>
    </source>
</reference>
<dbReference type="PANTHER" id="PTHR31126:SF70">
    <property type="entry name" value="PROTEIN OCA4"/>
    <property type="match status" value="1"/>
</dbReference>
<evidence type="ECO:0000313" key="2">
    <source>
        <dbReference type="EMBL" id="GMM36672.1"/>
    </source>
</evidence>
<dbReference type="Pfam" id="PF03162">
    <property type="entry name" value="Y_phosphatase2"/>
    <property type="match status" value="1"/>
</dbReference>
<feature type="compositionally biased region" description="Polar residues" evidence="1">
    <location>
        <begin position="219"/>
        <end position="235"/>
    </location>
</feature>
<dbReference type="InterPro" id="IPR029021">
    <property type="entry name" value="Prot-tyrosine_phosphatase-like"/>
</dbReference>
<dbReference type="SUPFAM" id="SSF52799">
    <property type="entry name" value="(Phosphotyrosine protein) phosphatases II"/>
    <property type="match status" value="1"/>
</dbReference>
<comment type="caution">
    <text evidence="2">The sequence shown here is derived from an EMBL/GenBank/DDBJ whole genome shotgun (WGS) entry which is preliminary data.</text>
</comment>
<dbReference type="Proteomes" id="UP001360560">
    <property type="component" value="Unassembled WGS sequence"/>
</dbReference>
<dbReference type="GO" id="GO:0016791">
    <property type="term" value="F:phosphatase activity"/>
    <property type="evidence" value="ECO:0007669"/>
    <property type="project" value="TreeGrafter"/>
</dbReference>
<dbReference type="Gene3D" id="3.90.190.10">
    <property type="entry name" value="Protein tyrosine phosphatase superfamily"/>
    <property type="match status" value="1"/>
</dbReference>
<dbReference type="GeneID" id="90074647"/>
<proteinExistence type="predicted"/>
<feature type="region of interest" description="Disordered" evidence="1">
    <location>
        <begin position="300"/>
        <end position="325"/>
    </location>
</feature>
<accession>A0AAV5QPC4</accession>
<organism evidence="2 3">
    <name type="scientific">Saccharomycopsis crataegensis</name>
    <dbReference type="NCBI Taxonomy" id="43959"/>
    <lineage>
        <taxon>Eukaryota</taxon>
        <taxon>Fungi</taxon>
        <taxon>Dikarya</taxon>
        <taxon>Ascomycota</taxon>
        <taxon>Saccharomycotina</taxon>
        <taxon>Saccharomycetes</taxon>
        <taxon>Saccharomycopsidaceae</taxon>
        <taxon>Saccharomycopsis</taxon>
    </lineage>
</organism>
<gene>
    <name evidence="2" type="ORF">DASC09_039970</name>
</gene>
<feature type="compositionally biased region" description="Polar residues" evidence="1">
    <location>
        <begin position="243"/>
        <end position="255"/>
    </location>
</feature>
<keyword evidence="3" id="KW-1185">Reference proteome</keyword>
<sequence length="517" mass="59748">MLVPPTNFGIVEDGVYRASYLDSINFFFLETLHLKSILLVDAEKPPSHFYKFLHKNKIQLYQITNRKSKMKQDNDQGSSNHHSDKKKYQYRRNATLPGLHEPDVGGEDDGDLERNVIYIYNDSSLVSSSPSFDDSWMVMKRNLLSKIFGVVLDRSNYNLMIVDSICVVASLLRKIEKWNYSNLISEYRFYAGKNKTFQIENFLEIIQIELVPAKKIEDNNNNTNSDKSGEPSPSSEELRDNNQGKLRQPSMIKQKNSIESKRQITIPINQQQQNSQISPQQNRGSFASVWSGGSYEYYQSPRTNYRSPRNITQSTQDNKGDMCGSKVTQYSFKSQDDSYDNSYKSMLHSAGDSPGLGLSPSINKEENASSSPQIPNNLLRFMEIRKKNKQNFDEEDQKNSEDVVLPLEDYDKANGEQHKSLLSAELAHDKHLDETNQSDSINEEGLELVDNKDKEEYSDYLKDEKYFDSFYKPLSSEKFDKIKNHIKLKLPTEERLPGWFKQQRALWVEEYKEINGI</sequence>
<dbReference type="PANTHER" id="PTHR31126">
    <property type="entry name" value="TYROSINE-PROTEIN PHOSPHATASE"/>
    <property type="match status" value="1"/>
</dbReference>
<feature type="compositionally biased region" description="Polar residues" evidence="1">
    <location>
        <begin position="300"/>
        <end position="317"/>
    </location>
</feature>
<evidence type="ECO:0000256" key="1">
    <source>
        <dbReference type="SAM" id="MobiDB-lite"/>
    </source>
</evidence>
<feature type="region of interest" description="Disordered" evidence="1">
    <location>
        <begin position="343"/>
        <end position="376"/>
    </location>
</feature>
<feature type="region of interest" description="Disordered" evidence="1">
    <location>
        <begin position="217"/>
        <end position="259"/>
    </location>
</feature>
<dbReference type="EMBL" id="BTFZ01000011">
    <property type="protein sequence ID" value="GMM36672.1"/>
    <property type="molecule type" value="Genomic_DNA"/>
</dbReference>
<feature type="region of interest" description="Disordered" evidence="1">
    <location>
        <begin position="68"/>
        <end position="87"/>
    </location>
</feature>
<dbReference type="InterPro" id="IPR004861">
    <property type="entry name" value="Siw14-like"/>
</dbReference>
<dbReference type="AlphaFoldDB" id="A0AAV5QPC4"/>
<name>A0AAV5QPC4_9ASCO</name>
<dbReference type="RefSeq" id="XP_064853668.1">
    <property type="nucleotide sequence ID" value="XM_064997596.1"/>
</dbReference>
<evidence type="ECO:0000313" key="3">
    <source>
        <dbReference type="Proteomes" id="UP001360560"/>
    </source>
</evidence>